<dbReference type="PROSITE" id="PS50975">
    <property type="entry name" value="ATP_GRASP"/>
    <property type="match status" value="1"/>
</dbReference>
<evidence type="ECO:0000256" key="1">
    <source>
        <dbReference type="PROSITE-ProRule" id="PRU00409"/>
    </source>
</evidence>
<dbReference type="SUPFAM" id="SSF56059">
    <property type="entry name" value="Glutathione synthetase ATP-binding domain-like"/>
    <property type="match status" value="1"/>
</dbReference>
<reference evidence="3 4" key="1">
    <citation type="submission" date="2020-04" db="EMBL/GenBank/DDBJ databases">
        <authorList>
            <person name="De Canck E."/>
        </authorList>
    </citation>
    <scope>NUCLEOTIDE SEQUENCE [LARGE SCALE GENOMIC DNA]</scope>
    <source>
        <strain evidence="3 4">LMG 28614</strain>
    </source>
</reference>
<dbReference type="InterPro" id="IPR011761">
    <property type="entry name" value="ATP-grasp"/>
</dbReference>
<name>A0A6S7B6G7_9BURK</name>
<dbReference type="Gene3D" id="3.30.470.20">
    <property type="entry name" value="ATP-grasp fold, B domain"/>
    <property type="match status" value="1"/>
</dbReference>
<evidence type="ECO:0000313" key="4">
    <source>
        <dbReference type="Proteomes" id="UP000494365"/>
    </source>
</evidence>
<proteinExistence type="predicted"/>
<dbReference type="EMBL" id="CADIKK010000004">
    <property type="protein sequence ID" value="CAB3781088.1"/>
    <property type="molecule type" value="Genomic_DNA"/>
</dbReference>
<dbReference type="Proteomes" id="UP000494365">
    <property type="component" value="Unassembled WGS sequence"/>
</dbReference>
<keyword evidence="1" id="KW-0067">ATP-binding</keyword>
<organism evidence="3 4">
    <name type="scientific">Paraburkholderia ultramafica</name>
    <dbReference type="NCBI Taxonomy" id="1544867"/>
    <lineage>
        <taxon>Bacteria</taxon>
        <taxon>Pseudomonadati</taxon>
        <taxon>Pseudomonadota</taxon>
        <taxon>Betaproteobacteria</taxon>
        <taxon>Burkholderiales</taxon>
        <taxon>Burkholderiaceae</taxon>
        <taxon>Paraburkholderia</taxon>
    </lineage>
</organism>
<dbReference type="RefSeq" id="WP_246278956.1">
    <property type="nucleotide sequence ID" value="NZ_CADIKK010000004.1"/>
</dbReference>
<evidence type="ECO:0000259" key="2">
    <source>
        <dbReference type="PROSITE" id="PS50975"/>
    </source>
</evidence>
<evidence type="ECO:0000313" key="3">
    <source>
        <dbReference type="EMBL" id="CAB3781088.1"/>
    </source>
</evidence>
<keyword evidence="4" id="KW-1185">Reference proteome</keyword>
<keyword evidence="1" id="KW-0547">Nucleotide-binding</keyword>
<sequence length="396" mass="44627">MTSAYDSNKTVGVVIGAELNGLGVARSLACARIPVVAVDTKTIRAGMWCRHVRGHLVKSFIGKAFADDMIELGKRFSQPPVLILTDEDAVHSVSENREALSNWFRFRMPEDDTVKMLSSKARFHEFAQKHHFPVPRSVVLEKLSDIQSLSELRYPCVLKPDDKRNVLRGEKERAVRVDTLAEARERAIAMLDSPGGIVAQEWIEGPDSNIHFTLFYRGNDGNVISIFTGRKVLSSPPGVGNTAICMAAPEAREVLEPLTLAFVEQAGFDGMGSIEYKWDDNYKEFAMVEPTVGRTDWQEEIATLCGVNIPLAAYRHELGLPPIPERLCRVPVAWRATFTDRLPPELLREHTRIVDGYFRWSDPFPALQFYCLLSPLQRIKRRWKAIRLPESLQAKA</sequence>
<dbReference type="GO" id="GO:0046872">
    <property type="term" value="F:metal ion binding"/>
    <property type="evidence" value="ECO:0007669"/>
    <property type="project" value="InterPro"/>
</dbReference>
<feature type="domain" description="ATP-grasp" evidence="2">
    <location>
        <begin position="124"/>
        <end position="318"/>
    </location>
</feature>
<dbReference type="AlphaFoldDB" id="A0A6S7B6G7"/>
<dbReference type="GO" id="GO:0005524">
    <property type="term" value="F:ATP binding"/>
    <property type="evidence" value="ECO:0007669"/>
    <property type="project" value="UniProtKB-UniRule"/>
</dbReference>
<protein>
    <recommendedName>
        <fullName evidence="2">ATP-grasp domain-containing protein</fullName>
    </recommendedName>
</protein>
<accession>A0A6S7B6G7</accession>
<gene>
    <name evidence="3" type="ORF">LMG28614_01157</name>
</gene>